<comment type="function">
    <text evidence="4">Involved in correct processing of both the 5' and 3' ends of 23S rRNA precursor. Processes 30S rRNA precursor transcript even in absence of ribonuclease 3 (Rnc); Rnc processes 30S rRNA into smaller rRNA precursors.</text>
</comment>
<evidence type="ECO:0000256" key="3">
    <source>
        <dbReference type="ARBA" id="ARBA00022801"/>
    </source>
</evidence>
<keyword evidence="4" id="KW-0963">Cytoplasm</keyword>
<comment type="subcellular location">
    <subcellularLocation>
        <location evidence="4">Cytoplasm</location>
    </subcellularLocation>
</comment>
<dbReference type="PANTHER" id="PTHR34276:SF1">
    <property type="entry name" value="MINI-RIBONUCLEASE 3"/>
    <property type="match status" value="1"/>
</dbReference>
<reference evidence="6" key="1">
    <citation type="journal article" date="2021" name="PeerJ">
        <title>Extensive microbial diversity within the chicken gut microbiome revealed by metagenomics and culture.</title>
        <authorList>
            <person name="Gilroy R."/>
            <person name="Ravi A."/>
            <person name="Getino M."/>
            <person name="Pursley I."/>
            <person name="Horton D.L."/>
            <person name="Alikhan N.F."/>
            <person name="Baker D."/>
            <person name="Gharbi K."/>
            <person name="Hall N."/>
            <person name="Watson M."/>
            <person name="Adriaenssens E.M."/>
            <person name="Foster-Nyarko E."/>
            <person name="Jarju S."/>
            <person name="Secka A."/>
            <person name="Antonio M."/>
            <person name="Oren A."/>
            <person name="Chaudhuri R.R."/>
            <person name="La Ragione R."/>
            <person name="Hildebrand F."/>
            <person name="Pallen M.J."/>
        </authorList>
    </citation>
    <scope>NUCLEOTIDE SEQUENCE</scope>
    <source>
        <strain evidence="6">CHK187-11901</strain>
    </source>
</reference>
<dbReference type="InterPro" id="IPR008226">
    <property type="entry name" value="Mini3_fam"/>
</dbReference>
<dbReference type="InterPro" id="IPR000999">
    <property type="entry name" value="RNase_III_dom"/>
</dbReference>
<dbReference type="InterPro" id="IPR036389">
    <property type="entry name" value="RNase_III_sf"/>
</dbReference>
<evidence type="ECO:0000259" key="5">
    <source>
        <dbReference type="Pfam" id="PF00636"/>
    </source>
</evidence>
<dbReference type="GO" id="GO:0006364">
    <property type="term" value="P:rRNA processing"/>
    <property type="evidence" value="ECO:0007669"/>
    <property type="project" value="UniProtKB-UniRule"/>
</dbReference>
<sequence length="128" mass="14859">MEIVSYNGTSLAFIGDAWMSLRVRMYFLEKGVQRPGELQRCCSRWECAHAQAAMLRQLEEKAFFDEDEQEILRRGRNASIHTKAKNADIMTYRYATALEAVIGYLYLFGKAQRLETLWQSLIRIGETL</sequence>
<reference evidence="6" key="2">
    <citation type="submission" date="2021-04" db="EMBL/GenBank/DDBJ databases">
        <authorList>
            <person name="Gilroy R."/>
        </authorList>
    </citation>
    <scope>NUCLEOTIDE SEQUENCE</scope>
    <source>
        <strain evidence="6">CHK187-11901</strain>
    </source>
</reference>
<dbReference type="PANTHER" id="PTHR34276">
    <property type="entry name" value="MINI-RIBONUCLEASE 3"/>
    <property type="match status" value="1"/>
</dbReference>
<comment type="cofactor">
    <cofactor evidence="4">
        <name>Mg(2+)</name>
        <dbReference type="ChEBI" id="CHEBI:18420"/>
    </cofactor>
</comment>
<evidence type="ECO:0000256" key="2">
    <source>
        <dbReference type="ARBA" id="ARBA00022759"/>
    </source>
</evidence>
<dbReference type="PIRSF" id="PIRSF005520">
    <property type="entry name" value="UCP005520"/>
    <property type="match status" value="1"/>
</dbReference>
<keyword evidence="4" id="KW-0690">Ribosome biogenesis</keyword>
<comment type="caution">
    <text evidence="6">The sequence shown here is derived from an EMBL/GenBank/DDBJ whole genome shotgun (WGS) entry which is preliminary data.</text>
</comment>
<evidence type="ECO:0000313" key="7">
    <source>
        <dbReference type="Proteomes" id="UP000823896"/>
    </source>
</evidence>
<accession>A0A9D2NQU3</accession>
<keyword evidence="1 4" id="KW-0540">Nuclease</keyword>
<comment type="similarity">
    <text evidence="4">Belongs to the MrnC RNase family.</text>
</comment>
<dbReference type="EC" id="3.1.26.-" evidence="4"/>
<evidence type="ECO:0000313" key="6">
    <source>
        <dbReference type="EMBL" id="HJC36259.1"/>
    </source>
</evidence>
<keyword evidence="3 4" id="KW-0378">Hydrolase</keyword>
<dbReference type="Pfam" id="PF00636">
    <property type="entry name" value="Ribonuclease_3"/>
    <property type="match status" value="1"/>
</dbReference>
<dbReference type="SUPFAM" id="SSF69065">
    <property type="entry name" value="RNase III domain-like"/>
    <property type="match status" value="1"/>
</dbReference>
<organism evidence="6 7">
    <name type="scientific">Candidatus Merdibacter merdavium</name>
    <dbReference type="NCBI Taxonomy" id="2838692"/>
    <lineage>
        <taxon>Bacteria</taxon>
        <taxon>Bacillati</taxon>
        <taxon>Bacillota</taxon>
        <taxon>Erysipelotrichia</taxon>
        <taxon>Erysipelotrichales</taxon>
        <taxon>Erysipelotrichaceae</taxon>
        <taxon>Merdibacter</taxon>
    </lineage>
</organism>
<dbReference type="AlphaFoldDB" id="A0A9D2NQU3"/>
<evidence type="ECO:0000256" key="4">
    <source>
        <dbReference type="HAMAP-Rule" id="MF_01468"/>
    </source>
</evidence>
<feature type="domain" description="RNase III" evidence="5">
    <location>
        <begin position="10"/>
        <end position="108"/>
    </location>
</feature>
<dbReference type="Gene3D" id="1.10.1520.10">
    <property type="entry name" value="Ribonuclease III domain"/>
    <property type="match status" value="1"/>
</dbReference>
<proteinExistence type="inferred from homology"/>
<keyword evidence="4" id="KW-0698">rRNA processing</keyword>
<dbReference type="HAMAP" id="MF_01468">
    <property type="entry name" value="RNase_Mini_III"/>
    <property type="match status" value="1"/>
</dbReference>
<keyword evidence="4" id="KW-0460">Magnesium</keyword>
<dbReference type="Proteomes" id="UP000823896">
    <property type="component" value="Unassembled WGS sequence"/>
</dbReference>
<dbReference type="GO" id="GO:0019843">
    <property type="term" value="F:rRNA binding"/>
    <property type="evidence" value="ECO:0007669"/>
    <property type="project" value="UniProtKB-UniRule"/>
</dbReference>
<gene>
    <name evidence="4" type="primary">mrnC</name>
    <name evidence="6" type="ORF">H9702_03925</name>
</gene>
<comment type="subunit">
    <text evidence="4">Homodimer.</text>
</comment>
<dbReference type="GO" id="GO:0004525">
    <property type="term" value="F:ribonuclease III activity"/>
    <property type="evidence" value="ECO:0007669"/>
    <property type="project" value="InterPro"/>
</dbReference>
<dbReference type="GO" id="GO:0005737">
    <property type="term" value="C:cytoplasm"/>
    <property type="evidence" value="ECO:0007669"/>
    <property type="project" value="UniProtKB-SubCell"/>
</dbReference>
<keyword evidence="4" id="KW-0699">rRNA-binding</keyword>
<keyword evidence="4" id="KW-0694">RNA-binding</keyword>
<evidence type="ECO:0000256" key="1">
    <source>
        <dbReference type="ARBA" id="ARBA00022722"/>
    </source>
</evidence>
<protein>
    <recommendedName>
        <fullName evidence="4">Mini-ribonuclease 3</fullName>
        <shortName evidence="4">Mini-3</shortName>
        <shortName evidence="4">Mini-RNase 3</shortName>
        <ecNumber evidence="4">3.1.26.-</ecNumber>
    </recommendedName>
    <alternativeName>
        <fullName evidence="4">Mini-RNase III</fullName>
        <shortName evidence="4">Mini-III</shortName>
    </alternativeName>
</protein>
<feature type="active site" evidence="4">
    <location>
        <position position="16"/>
    </location>
</feature>
<keyword evidence="2 4" id="KW-0255">Endonuclease</keyword>
<name>A0A9D2NQU3_9FIRM</name>
<dbReference type="EMBL" id="DWWM01000023">
    <property type="protein sequence ID" value="HJC36259.1"/>
    <property type="molecule type" value="Genomic_DNA"/>
</dbReference>